<comment type="caution">
    <text evidence="2">The sequence shown here is derived from an EMBL/GenBank/DDBJ whole genome shotgun (WGS) entry which is preliminary data.</text>
</comment>
<reference evidence="2" key="1">
    <citation type="submission" date="2021-02" db="EMBL/GenBank/DDBJ databases">
        <authorList>
            <person name="Dougan E. K."/>
            <person name="Rhodes N."/>
            <person name="Thang M."/>
            <person name="Chan C."/>
        </authorList>
    </citation>
    <scope>NUCLEOTIDE SEQUENCE</scope>
</reference>
<dbReference type="Pfam" id="PF00075">
    <property type="entry name" value="RNase_H"/>
    <property type="match status" value="1"/>
</dbReference>
<dbReference type="AlphaFoldDB" id="A0A813EQZ5"/>
<evidence type="ECO:0000259" key="1">
    <source>
        <dbReference type="Pfam" id="PF00075"/>
    </source>
</evidence>
<dbReference type="EMBL" id="CAJNNV010012570">
    <property type="protein sequence ID" value="CAE8600899.1"/>
    <property type="molecule type" value="Genomic_DNA"/>
</dbReference>
<dbReference type="InterPro" id="IPR012337">
    <property type="entry name" value="RNaseH-like_sf"/>
</dbReference>
<dbReference type="InterPro" id="IPR036397">
    <property type="entry name" value="RNaseH_sf"/>
</dbReference>
<dbReference type="InterPro" id="IPR002156">
    <property type="entry name" value="RNaseH_domain"/>
</dbReference>
<dbReference type="SUPFAM" id="SSF53098">
    <property type="entry name" value="Ribonuclease H-like"/>
    <property type="match status" value="1"/>
</dbReference>
<protein>
    <recommendedName>
        <fullName evidence="1">RNase H type-1 domain-containing protein</fullName>
    </recommendedName>
</protein>
<name>A0A813EQZ5_POLGL</name>
<proteinExistence type="predicted"/>
<keyword evidence="3" id="KW-1185">Reference proteome</keyword>
<evidence type="ECO:0000313" key="3">
    <source>
        <dbReference type="Proteomes" id="UP000654075"/>
    </source>
</evidence>
<evidence type="ECO:0000313" key="2">
    <source>
        <dbReference type="EMBL" id="CAE8600899.1"/>
    </source>
</evidence>
<dbReference type="Gene3D" id="3.30.420.10">
    <property type="entry name" value="Ribonuclease H-like superfamily/Ribonuclease H"/>
    <property type="match status" value="1"/>
</dbReference>
<accession>A0A813EQZ5</accession>
<organism evidence="2 3">
    <name type="scientific">Polarella glacialis</name>
    <name type="common">Dinoflagellate</name>
    <dbReference type="NCBI Taxonomy" id="89957"/>
    <lineage>
        <taxon>Eukaryota</taxon>
        <taxon>Sar</taxon>
        <taxon>Alveolata</taxon>
        <taxon>Dinophyceae</taxon>
        <taxon>Suessiales</taxon>
        <taxon>Suessiaceae</taxon>
        <taxon>Polarella</taxon>
    </lineage>
</organism>
<sequence length="420" mass="46711">MSFPLPGQDQSAPRSELWAAIVAIHVTTGSLTLCIDCKYVVQALLALLAHPDIDVAHWGNSDLWHIMRAVINDHDGDIIVRKVKGHAKTSQCQGDPELTRDKQGNDKADKLAVDAVHMHTLSADMRREFYKQAWIASQVQSVMVKILVARSQYASHEQTPPEDSFADIPRCFTAHRTHKSHNCFPKRRLICKTVCNCMSIGSAALASHDVVYRVDSVVRAFVMQVGSNSVSSSIHSQMCRIFPQFFLHNGDTINSAVQCTVKFWGEIAPGHLDKGKHFWGVYDKAFAEQILLYWQGLQWHPNSHQGGQGQVTWLELALDFALAASCLPLSVNGERKHVVELAISFAAISKKIAAAGNTLLPVPSTKQIRSLRVFNVAFAPGLCSRPRLRCPLRVAVVLLSCLDSSLIPKLKWWHQSLNFQ</sequence>
<dbReference type="GO" id="GO:0004523">
    <property type="term" value="F:RNA-DNA hybrid ribonuclease activity"/>
    <property type="evidence" value="ECO:0007669"/>
    <property type="project" value="InterPro"/>
</dbReference>
<gene>
    <name evidence="2" type="ORF">PGLA1383_LOCUS19201</name>
</gene>
<dbReference type="Proteomes" id="UP000654075">
    <property type="component" value="Unassembled WGS sequence"/>
</dbReference>
<feature type="domain" description="RNase H type-1" evidence="1">
    <location>
        <begin position="4"/>
        <end position="116"/>
    </location>
</feature>
<dbReference type="GO" id="GO:0003676">
    <property type="term" value="F:nucleic acid binding"/>
    <property type="evidence" value="ECO:0007669"/>
    <property type="project" value="InterPro"/>
</dbReference>